<evidence type="ECO:0000313" key="2">
    <source>
        <dbReference type="EMBL" id="KAE8259317.1"/>
    </source>
</evidence>
<dbReference type="Proteomes" id="UP000077521">
    <property type="component" value="Unassembled WGS sequence"/>
</dbReference>
<comment type="caution">
    <text evidence="2">The sequence shown here is derived from an EMBL/GenBank/DDBJ whole genome shotgun (WGS) entry which is preliminary data.</text>
</comment>
<reference evidence="2" key="1">
    <citation type="submission" date="2016-04" db="EMBL/GenBank/DDBJ databases">
        <authorList>
            <person name="Nguyen H.D."/>
            <person name="Samba Siva P."/>
            <person name="Cullis J."/>
            <person name="Levesque C.A."/>
            <person name="Hambleton S."/>
        </authorList>
    </citation>
    <scope>NUCLEOTIDE SEQUENCE</scope>
    <source>
        <strain evidence="2">DAOMC 236416</strain>
    </source>
</reference>
<dbReference type="AlphaFoldDB" id="A0A177TW96"/>
<dbReference type="PANTHER" id="PTHR37325">
    <property type="entry name" value="OXIDOREDUCTASE 21 KDA SUBUNIT, PUTATIVE (AFU_ORTHOLOGUE AFUA_4G05910)-RELATED"/>
    <property type="match status" value="1"/>
</dbReference>
<gene>
    <name evidence="2" type="ORF">A4X13_0g1103</name>
</gene>
<feature type="region of interest" description="Disordered" evidence="1">
    <location>
        <begin position="44"/>
        <end position="70"/>
    </location>
</feature>
<dbReference type="InterPro" id="IPR016813">
    <property type="entry name" value="NADH_Ub_cplx-1_21kDa"/>
</dbReference>
<reference evidence="2" key="2">
    <citation type="journal article" date="2019" name="IMA Fungus">
        <title>Genome sequencing and comparison of five Tilletia species to identify candidate genes for the detection of regulated species infecting wheat.</title>
        <authorList>
            <person name="Nguyen H.D.T."/>
            <person name="Sultana T."/>
            <person name="Kesanakurti P."/>
            <person name="Hambleton S."/>
        </authorList>
    </citation>
    <scope>NUCLEOTIDE SEQUENCE</scope>
    <source>
        <strain evidence="2">DAOMC 236416</strain>
    </source>
</reference>
<keyword evidence="3" id="KW-1185">Reference proteome</keyword>
<organism evidence="2 3">
    <name type="scientific">Tilletia indica</name>
    <dbReference type="NCBI Taxonomy" id="43049"/>
    <lineage>
        <taxon>Eukaryota</taxon>
        <taxon>Fungi</taxon>
        <taxon>Dikarya</taxon>
        <taxon>Basidiomycota</taxon>
        <taxon>Ustilaginomycotina</taxon>
        <taxon>Exobasidiomycetes</taxon>
        <taxon>Tilletiales</taxon>
        <taxon>Tilletiaceae</taxon>
        <taxon>Tilletia</taxon>
    </lineage>
</organism>
<dbReference type="EMBL" id="LWDF02000040">
    <property type="protein sequence ID" value="KAE8259317.1"/>
    <property type="molecule type" value="Genomic_DNA"/>
</dbReference>
<dbReference type="PIRSF" id="PIRSF022976">
    <property type="entry name" value="NADH_Oxi_21kDa"/>
    <property type="match status" value="1"/>
</dbReference>
<sequence>MSIRATARLLDRTKYVSSHEYTYKEGRTPFWRKVREVLAINPEISSGLPDPVRNRYPQPGSRPEHAATTPSKASDIANNLYDTRDVRRKYPRLEMITQKRLTQLLLASPNPDGTKSILPPEEGASSTALTVPSDLSAPSAFTDVLKQAHSVPATTSSASASSQTTFYTPTNLPPLPPFKRPSLVKQKGAVPHDEHAYYPAENYA</sequence>
<feature type="region of interest" description="Disordered" evidence="1">
    <location>
        <begin position="104"/>
        <end position="131"/>
    </location>
</feature>
<feature type="region of interest" description="Disordered" evidence="1">
    <location>
        <begin position="151"/>
        <end position="204"/>
    </location>
</feature>
<name>A0A177TW96_9BASI</name>
<proteinExistence type="predicted"/>
<evidence type="ECO:0000256" key="1">
    <source>
        <dbReference type="SAM" id="MobiDB-lite"/>
    </source>
</evidence>
<dbReference type="PANTHER" id="PTHR37325:SF1">
    <property type="entry name" value="OXIDOREDUCTASE 21 KDA SUBUNIT, PUTATIVE (AFU_ORTHOLOGUE AFUA_4G05910)-RELATED"/>
    <property type="match status" value="1"/>
</dbReference>
<evidence type="ECO:0000313" key="3">
    <source>
        <dbReference type="Proteomes" id="UP000077521"/>
    </source>
</evidence>
<protein>
    <submittedName>
        <fullName evidence="2">Uncharacterized protein</fullName>
    </submittedName>
</protein>
<accession>A0A177TW96</accession>
<feature type="compositionally biased region" description="Low complexity" evidence="1">
    <location>
        <begin position="151"/>
        <end position="165"/>
    </location>
</feature>
<dbReference type="CDD" id="cd22849">
    <property type="entry name" value="NuzM"/>
    <property type="match status" value="1"/>
</dbReference>